<dbReference type="EMBL" id="JAGIOB010000001">
    <property type="protein sequence ID" value="MBP2415191.1"/>
    <property type="molecule type" value="Genomic_DNA"/>
</dbReference>
<proteinExistence type="predicted"/>
<name>A0ABS4Z2H1_9ACTN</name>
<comment type="caution">
    <text evidence="2">The sequence shown here is derived from an EMBL/GenBank/DDBJ whole genome shotgun (WGS) entry which is preliminary data.</text>
</comment>
<dbReference type="InterPro" id="IPR036291">
    <property type="entry name" value="NAD(P)-bd_dom_sf"/>
</dbReference>
<organism evidence="2 3">
    <name type="scientific">Microlunatus capsulatus</name>
    <dbReference type="NCBI Taxonomy" id="99117"/>
    <lineage>
        <taxon>Bacteria</taxon>
        <taxon>Bacillati</taxon>
        <taxon>Actinomycetota</taxon>
        <taxon>Actinomycetes</taxon>
        <taxon>Propionibacteriales</taxon>
        <taxon>Propionibacteriaceae</taxon>
        <taxon>Microlunatus</taxon>
    </lineage>
</organism>
<gene>
    <name evidence="2" type="ORF">JOF54_000113</name>
</gene>
<dbReference type="Pfam" id="PF01370">
    <property type="entry name" value="Epimerase"/>
    <property type="match status" value="1"/>
</dbReference>
<dbReference type="Proteomes" id="UP000758168">
    <property type="component" value="Unassembled WGS sequence"/>
</dbReference>
<dbReference type="PANTHER" id="PTHR43245">
    <property type="entry name" value="BIFUNCTIONAL POLYMYXIN RESISTANCE PROTEIN ARNA"/>
    <property type="match status" value="1"/>
</dbReference>
<keyword evidence="3" id="KW-1185">Reference proteome</keyword>
<reference evidence="2 3" key="1">
    <citation type="submission" date="2021-03" db="EMBL/GenBank/DDBJ databases">
        <title>Sequencing the genomes of 1000 actinobacteria strains.</title>
        <authorList>
            <person name="Klenk H.-P."/>
        </authorList>
    </citation>
    <scope>NUCLEOTIDE SEQUENCE [LARGE SCALE GENOMIC DNA]</scope>
    <source>
        <strain evidence="2 3">DSM 12936</strain>
    </source>
</reference>
<sequence length="319" mass="32985">MDHRDVDTPSRPPQRVLVTGGAGRLGRTVVAGLRARGRTVLSVDRADHDDPASALVDLTDAGATAAVMADFRPDAVVHLAAIAVPFSAPEPVILATNTMLAWTVLTAAVEAGATAVVVASSPTVHGYGAPTGWVPAALPLDEESPARPWNAYSLSKLTAEHVMRTLVAQVGDRVRFAAFRPCYVIAPEEWEGAPTQQGHTVAERLADPALSAPALFNYLDARDAASFVDALLVGLPGIDNGETFLVGADDALATAPLAELLPRFHPGTAAAAGALTGTTPAFANAKARRLLGWAPQHSWRTALVDAPAADAQAGAGATR</sequence>
<dbReference type="InterPro" id="IPR050177">
    <property type="entry name" value="Lipid_A_modif_metabolic_enz"/>
</dbReference>
<dbReference type="InterPro" id="IPR001509">
    <property type="entry name" value="Epimerase_deHydtase"/>
</dbReference>
<accession>A0ABS4Z2H1</accession>
<feature type="domain" description="NAD-dependent epimerase/dehydratase" evidence="1">
    <location>
        <begin position="16"/>
        <end position="247"/>
    </location>
</feature>
<evidence type="ECO:0000313" key="3">
    <source>
        <dbReference type="Proteomes" id="UP000758168"/>
    </source>
</evidence>
<dbReference type="SUPFAM" id="SSF51735">
    <property type="entry name" value="NAD(P)-binding Rossmann-fold domains"/>
    <property type="match status" value="1"/>
</dbReference>
<evidence type="ECO:0000259" key="1">
    <source>
        <dbReference type="Pfam" id="PF01370"/>
    </source>
</evidence>
<dbReference type="RefSeq" id="WP_210052002.1">
    <property type="nucleotide sequence ID" value="NZ_BAAAMH010000008.1"/>
</dbReference>
<dbReference type="CDD" id="cd08946">
    <property type="entry name" value="SDR_e"/>
    <property type="match status" value="1"/>
</dbReference>
<dbReference type="Gene3D" id="3.40.50.720">
    <property type="entry name" value="NAD(P)-binding Rossmann-like Domain"/>
    <property type="match status" value="1"/>
</dbReference>
<protein>
    <submittedName>
        <fullName evidence="2">Nucleoside-diphosphate-sugar epimerase</fullName>
    </submittedName>
</protein>
<evidence type="ECO:0000313" key="2">
    <source>
        <dbReference type="EMBL" id="MBP2415191.1"/>
    </source>
</evidence>